<dbReference type="InterPro" id="IPR047262">
    <property type="entry name" value="PRX-like1"/>
</dbReference>
<dbReference type="Gene3D" id="3.40.30.10">
    <property type="entry name" value="Glutaredoxin"/>
    <property type="match status" value="1"/>
</dbReference>
<organism evidence="2 3">
    <name type="scientific">Dyadobacter soli</name>
    <dbReference type="NCBI Taxonomy" id="659014"/>
    <lineage>
        <taxon>Bacteria</taxon>
        <taxon>Pseudomonadati</taxon>
        <taxon>Bacteroidota</taxon>
        <taxon>Cytophagia</taxon>
        <taxon>Cytophagales</taxon>
        <taxon>Spirosomataceae</taxon>
        <taxon>Dyadobacter</taxon>
    </lineage>
</organism>
<dbReference type="PANTHER" id="PTHR43640">
    <property type="entry name" value="OS07G0260300 PROTEIN"/>
    <property type="match status" value="1"/>
</dbReference>
<reference evidence="3" key="1">
    <citation type="submission" date="2016-10" db="EMBL/GenBank/DDBJ databases">
        <authorList>
            <person name="Varghese N."/>
            <person name="Submissions S."/>
        </authorList>
    </citation>
    <scope>NUCLEOTIDE SEQUENCE [LARGE SCALE GENOMIC DNA]</scope>
    <source>
        <strain evidence="3">DSM 25329</strain>
    </source>
</reference>
<dbReference type="RefSeq" id="WP_090156166.1">
    <property type="nucleotide sequence ID" value="NZ_FNAN01000018.1"/>
</dbReference>
<protein>
    <submittedName>
        <fullName evidence="2">AhpC/TSA family protein</fullName>
    </submittedName>
</protein>
<gene>
    <name evidence="2" type="ORF">SAMN04487996_118174</name>
</gene>
<dbReference type="SUPFAM" id="SSF52833">
    <property type="entry name" value="Thioredoxin-like"/>
    <property type="match status" value="1"/>
</dbReference>
<keyword evidence="3" id="KW-1185">Reference proteome</keyword>
<evidence type="ECO:0000256" key="1">
    <source>
        <dbReference type="SAM" id="SignalP"/>
    </source>
</evidence>
<evidence type="ECO:0000313" key="3">
    <source>
        <dbReference type="Proteomes" id="UP000198748"/>
    </source>
</evidence>
<sequence>MKTRSAIVWMLCCIGFALAATTSAHRSAHAGPGSFKVIFFLDPECPVSNAYMREIKSIHSDYAKRGVAFEAVFPVPTVNREDIRQFLLKYQATIPGYQDAGLQKVKRYQATTMPEAVLVNANGEILYRGAIDNWYYALGKNRAKATELYLRNAIEAVLNGEMVVKSRTEAIGCLINQ</sequence>
<dbReference type="Proteomes" id="UP000198748">
    <property type="component" value="Unassembled WGS sequence"/>
</dbReference>
<proteinExistence type="predicted"/>
<feature type="chain" id="PRO_5011758447" evidence="1">
    <location>
        <begin position="20"/>
        <end position="177"/>
    </location>
</feature>
<dbReference type="InterPro" id="IPR036249">
    <property type="entry name" value="Thioredoxin-like_sf"/>
</dbReference>
<keyword evidence="1" id="KW-0732">Signal</keyword>
<evidence type="ECO:0000313" key="2">
    <source>
        <dbReference type="EMBL" id="SDG43102.1"/>
    </source>
</evidence>
<dbReference type="AlphaFoldDB" id="A0A1G7U629"/>
<name>A0A1G7U629_9BACT</name>
<dbReference type="OrthoDB" id="669323at2"/>
<dbReference type="PANTHER" id="PTHR43640:SF1">
    <property type="entry name" value="THIOREDOXIN-DEPENDENT PEROXIREDOXIN"/>
    <property type="match status" value="1"/>
</dbReference>
<feature type="signal peptide" evidence="1">
    <location>
        <begin position="1"/>
        <end position="19"/>
    </location>
</feature>
<dbReference type="STRING" id="659014.SAMN04487996_118174"/>
<accession>A0A1G7U629</accession>
<dbReference type="EMBL" id="FNAN01000018">
    <property type="protein sequence ID" value="SDG43102.1"/>
    <property type="molecule type" value="Genomic_DNA"/>
</dbReference>